<evidence type="ECO:0000313" key="7">
    <source>
        <dbReference type="EMBL" id="PWJ60599.1"/>
    </source>
</evidence>
<feature type="domain" description="RNA polymerase sigma-70 region 2" evidence="5">
    <location>
        <begin position="28"/>
        <end position="93"/>
    </location>
</feature>
<keyword evidence="3" id="KW-0731">Sigma factor</keyword>
<dbReference type="InterPro" id="IPR014284">
    <property type="entry name" value="RNA_pol_sigma-70_dom"/>
</dbReference>
<dbReference type="GO" id="GO:0003677">
    <property type="term" value="F:DNA binding"/>
    <property type="evidence" value="ECO:0007669"/>
    <property type="project" value="InterPro"/>
</dbReference>
<keyword evidence="8" id="KW-1185">Reference proteome</keyword>
<dbReference type="OrthoDB" id="1524077at2"/>
<organism evidence="7 8">
    <name type="scientific">Dyadobacter jejuensis</name>
    <dbReference type="NCBI Taxonomy" id="1082580"/>
    <lineage>
        <taxon>Bacteria</taxon>
        <taxon>Pseudomonadati</taxon>
        <taxon>Bacteroidota</taxon>
        <taxon>Cytophagia</taxon>
        <taxon>Cytophagales</taxon>
        <taxon>Spirosomataceae</taxon>
        <taxon>Dyadobacter</taxon>
    </lineage>
</organism>
<evidence type="ECO:0000256" key="4">
    <source>
        <dbReference type="ARBA" id="ARBA00023163"/>
    </source>
</evidence>
<evidence type="ECO:0000256" key="3">
    <source>
        <dbReference type="ARBA" id="ARBA00023082"/>
    </source>
</evidence>
<dbReference type="Gene3D" id="1.10.10.10">
    <property type="entry name" value="Winged helix-like DNA-binding domain superfamily/Winged helix DNA-binding domain"/>
    <property type="match status" value="1"/>
</dbReference>
<dbReference type="Pfam" id="PF08281">
    <property type="entry name" value="Sigma70_r4_2"/>
    <property type="match status" value="1"/>
</dbReference>
<reference evidence="7 8" key="1">
    <citation type="submission" date="2018-03" db="EMBL/GenBank/DDBJ databases">
        <title>Genomic Encyclopedia of Archaeal and Bacterial Type Strains, Phase II (KMG-II): from individual species to whole genera.</title>
        <authorList>
            <person name="Goeker M."/>
        </authorList>
    </citation>
    <scope>NUCLEOTIDE SEQUENCE [LARGE SCALE GENOMIC DNA]</scope>
    <source>
        <strain evidence="7 8">DSM 100346</strain>
    </source>
</reference>
<dbReference type="Proteomes" id="UP000245880">
    <property type="component" value="Unassembled WGS sequence"/>
</dbReference>
<dbReference type="PANTHER" id="PTHR43133">
    <property type="entry name" value="RNA POLYMERASE ECF-TYPE SIGMA FACTO"/>
    <property type="match status" value="1"/>
</dbReference>
<evidence type="ECO:0000256" key="2">
    <source>
        <dbReference type="ARBA" id="ARBA00023015"/>
    </source>
</evidence>
<dbReference type="NCBIfam" id="TIGR02937">
    <property type="entry name" value="sigma70-ECF"/>
    <property type="match status" value="1"/>
</dbReference>
<dbReference type="InterPro" id="IPR036388">
    <property type="entry name" value="WH-like_DNA-bd_sf"/>
</dbReference>
<dbReference type="PANTHER" id="PTHR43133:SF46">
    <property type="entry name" value="RNA POLYMERASE SIGMA-70 FACTOR ECF SUBFAMILY"/>
    <property type="match status" value="1"/>
</dbReference>
<evidence type="ECO:0000313" key="8">
    <source>
        <dbReference type="Proteomes" id="UP000245880"/>
    </source>
</evidence>
<proteinExistence type="inferred from homology"/>
<evidence type="ECO:0000256" key="1">
    <source>
        <dbReference type="ARBA" id="ARBA00010641"/>
    </source>
</evidence>
<evidence type="ECO:0000259" key="5">
    <source>
        <dbReference type="Pfam" id="PF04542"/>
    </source>
</evidence>
<keyword evidence="2" id="KW-0805">Transcription regulation</keyword>
<dbReference type="InterPro" id="IPR039425">
    <property type="entry name" value="RNA_pol_sigma-70-like"/>
</dbReference>
<dbReference type="GO" id="GO:0016987">
    <property type="term" value="F:sigma factor activity"/>
    <property type="evidence" value="ECO:0007669"/>
    <property type="project" value="UniProtKB-KW"/>
</dbReference>
<comment type="similarity">
    <text evidence="1">Belongs to the sigma-70 factor family. ECF subfamily.</text>
</comment>
<dbReference type="InterPro" id="IPR013325">
    <property type="entry name" value="RNA_pol_sigma_r2"/>
</dbReference>
<protein>
    <submittedName>
        <fullName evidence="7">RNA polymerase sigma-70 factor (ECF subfamily)</fullName>
    </submittedName>
</protein>
<keyword evidence="4" id="KW-0804">Transcription</keyword>
<feature type="domain" description="RNA polymerase sigma factor 70 region 4 type 2" evidence="6">
    <location>
        <begin position="123"/>
        <end position="174"/>
    </location>
</feature>
<gene>
    <name evidence="7" type="ORF">CLV98_101784</name>
</gene>
<dbReference type="InterPro" id="IPR007627">
    <property type="entry name" value="RNA_pol_sigma70_r2"/>
</dbReference>
<sequence length="187" mass="21897">MRKESISDESLLSRLRKDDQQALASLMDRYFEPLCAYGHVLLHDWAQVEELVADVFFSIWSKREELEIHTSLKSYLFVSVKNKALQQLRKESRMPFQDIDSAADDADSEPNGLERLILQELNQDIIDLVHTLPEKRRIIFELNRFESFTYKEIAELLQISEKTVVNQMSLAIKYLRQYARAGAHNSY</sequence>
<dbReference type="RefSeq" id="WP_158281195.1">
    <property type="nucleotide sequence ID" value="NZ_QGDT01000001.1"/>
</dbReference>
<dbReference type="SUPFAM" id="SSF88946">
    <property type="entry name" value="Sigma2 domain of RNA polymerase sigma factors"/>
    <property type="match status" value="1"/>
</dbReference>
<dbReference type="AlphaFoldDB" id="A0A316ATI8"/>
<accession>A0A316ATI8</accession>
<name>A0A316ATI8_9BACT</name>
<dbReference type="NCBIfam" id="TIGR02985">
    <property type="entry name" value="Sig70_bacteroi1"/>
    <property type="match status" value="1"/>
</dbReference>
<dbReference type="GO" id="GO:0006352">
    <property type="term" value="P:DNA-templated transcription initiation"/>
    <property type="evidence" value="ECO:0007669"/>
    <property type="project" value="InterPro"/>
</dbReference>
<evidence type="ECO:0000259" key="6">
    <source>
        <dbReference type="Pfam" id="PF08281"/>
    </source>
</evidence>
<dbReference type="InterPro" id="IPR013249">
    <property type="entry name" value="RNA_pol_sigma70_r4_t2"/>
</dbReference>
<comment type="caution">
    <text evidence="7">The sequence shown here is derived from an EMBL/GenBank/DDBJ whole genome shotgun (WGS) entry which is preliminary data.</text>
</comment>
<dbReference type="SUPFAM" id="SSF88659">
    <property type="entry name" value="Sigma3 and sigma4 domains of RNA polymerase sigma factors"/>
    <property type="match status" value="1"/>
</dbReference>
<dbReference type="Gene3D" id="1.10.1740.10">
    <property type="match status" value="1"/>
</dbReference>
<dbReference type="InterPro" id="IPR013324">
    <property type="entry name" value="RNA_pol_sigma_r3/r4-like"/>
</dbReference>
<dbReference type="EMBL" id="QGDT01000001">
    <property type="protein sequence ID" value="PWJ60599.1"/>
    <property type="molecule type" value="Genomic_DNA"/>
</dbReference>
<dbReference type="InterPro" id="IPR014327">
    <property type="entry name" value="RNA_pol_sigma70_bacteroid"/>
</dbReference>
<dbReference type="Pfam" id="PF04542">
    <property type="entry name" value="Sigma70_r2"/>
    <property type="match status" value="1"/>
</dbReference>